<dbReference type="RefSeq" id="WP_264856029.1">
    <property type="nucleotide sequence ID" value="NZ_CP110229.1"/>
</dbReference>
<sequence>MITSGKNRIALEALHQLIIRVKIRIGYKEPYEETFNLLDEIEYLPVLMLDEKDRTQEFEEYLKGICEKYSFMPIWYRYQKG</sequence>
<dbReference type="EMBL" id="CP110230">
    <property type="protein sequence ID" value="UZD40669.1"/>
    <property type="molecule type" value="Genomic_DNA"/>
</dbReference>
<proteinExistence type="predicted"/>
<accession>A0AA46WAR6</accession>
<organism evidence="1 2">
    <name type="scientific">Capnocytophaga ochracea</name>
    <dbReference type="NCBI Taxonomy" id="1018"/>
    <lineage>
        <taxon>Bacteria</taxon>
        <taxon>Pseudomonadati</taxon>
        <taxon>Bacteroidota</taxon>
        <taxon>Flavobacteriia</taxon>
        <taxon>Flavobacteriales</taxon>
        <taxon>Flavobacteriaceae</taxon>
        <taxon>Capnocytophaga</taxon>
    </lineage>
</organism>
<name>A0AA46WAR6_CAPOC</name>
<dbReference type="Proteomes" id="UP001163262">
    <property type="component" value="Chromosome"/>
</dbReference>
<evidence type="ECO:0000313" key="2">
    <source>
        <dbReference type="Proteomes" id="UP001163262"/>
    </source>
</evidence>
<evidence type="ECO:0000313" key="1">
    <source>
        <dbReference type="EMBL" id="UZD40669.1"/>
    </source>
</evidence>
<gene>
    <name evidence="1" type="ORF">OL231_10935</name>
</gene>
<reference evidence="1" key="1">
    <citation type="submission" date="2022-10" db="EMBL/GenBank/DDBJ databases">
        <title>Complete genome sequence of Capnocytophaga ochracea KCOM 2812 isolated from actinomycosis lesion.</title>
        <authorList>
            <person name="Kook J.-K."/>
            <person name="Park S.-N."/>
            <person name="Lim Y.K."/>
        </authorList>
    </citation>
    <scope>NUCLEOTIDE SEQUENCE</scope>
    <source>
        <strain evidence="1">KCOM 28121</strain>
    </source>
</reference>
<protein>
    <submittedName>
        <fullName evidence="1">GTP-binding protein EngB</fullName>
    </submittedName>
</protein>
<dbReference type="AlphaFoldDB" id="A0AA46WAR6"/>